<keyword evidence="2" id="KW-1185">Reference proteome</keyword>
<dbReference type="EMBL" id="SNWH01000002">
    <property type="protein sequence ID" value="TDO15241.1"/>
    <property type="molecule type" value="Genomic_DNA"/>
</dbReference>
<proteinExistence type="predicted"/>
<protein>
    <submittedName>
        <fullName evidence="1">Radical SAM protein with 4Fe4S-binding SPASM domain</fullName>
    </submittedName>
</protein>
<comment type="caution">
    <text evidence="1">The sequence shown here is derived from an EMBL/GenBank/DDBJ whole genome shotgun (WGS) entry which is preliminary data.</text>
</comment>
<sequence length="66" mass="7304">MKGRCGECRYLAICNGNTRVRAWKVSGDPWEEDPGCYLTNGEIGVEGAGERRIFAPYEAIQAVELP</sequence>
<dbReference type="AlphaFoldDB" id="A0A4R6I278"/>
<evidence type="ECO:0000313" key="2">
    <source>
        <dbReference type="Proteomes" id="UP000295150"/>
    </source>
</evidence>
<reference evidence="1 2" key="1">
    <citation type="submission" date="2019-03" db="EMBL/GenBank/DDBJ databases">
        <title>Freshwater and sediment microbial communities from various areas in North America, analyzing microbe dynamics in response to fracking.</title>
        <authorList>
            <person name="Lamendella R."/>
        </authorList>
    </citation>
    <scope>NUCLEOTIDE SEQUENCE [LARGE SCALE GENOMIC DNA]</scope>
    <source>
        <strain evidence="1 2">1_TX</strain>
    </source>
</reference>
<gene>
    <name evidence="1" type="ORF">DFO68_10272</name>
</gene>
<organism evidence="1 2">
    <name type="scientific">Halomonas ventosae</name>
    <dbReference type="NCBI Taxonomy" id="229007"/>
    <lineage>
        <taxon>Bacteria</taxon>
        <taxon>Pseudomonadati</taxon>
        <taxon>Pseudomonadota</taxon>
        <taxon>Gammaproteobacteria</taxon>
        <taxon>Oceanospirillales</taxon>
        <taxon>Halomonadaceae</taxon>
        <taxon>Halomonas</taxon>
    </lineage>
</organism>
<accession>A0A4R6I278</accession>
<evidence type="ECO:0000313" key="1">
    <source>
        <dbReference type="EMBL" id="TDO15241.1"/>
    </source>
</evidence>
<name>A0A4R6I278_9GAMM</name>
<dbReference type="Proteomes" id="UP000295150">
    <property type="component" value="Unassembled WGS sequence"/>
</dbReference>
<dbReference type="RefSeq" id="WP_208107340.1">
    <property type="nucleotide sequence ID" value="NZ_SNWH01000002.1"/>
</dbReference>